<dbReference type="PANTHER" id="PTHR10344">
    <property type="entry name" value="THYMIDYLATE KINASE"/>
    <property type="match status" value="1"/>
</dbReference>
<evidence type="ECO:0000313" key="14">
    <source>
        <dbReference type="Proteomes" id="UP001320159"/>
    </source>
</evidence>
<evidence type="ECO:0000256" key="10">
    <source>
        <dbReference type="ARBA" id="ARBA00048743"/>
    </source>
</evidence>
<proteinExistence type="inferred from homology"/>
<keyword evidence="8 11" id="KW-0067">ATP-binding</keyword>
<evidence type="ECO:0000256" key="6">
    <source>
        <dbReference type="ARBA" id="ARBA00022741"/>
    </source>
</evidence>
<dbReference type="PROSITE" id="PS01331">
    <property type="entry name" value="THYMIDYLATE_KINASE"/>
    <property type="match status" value="1"/>
</dbReference>
<dbReference type="GO" id="GO:0006233">
    <property type="term" value="P:dTDP biosynthetic process"/>
    <property type="evidence" value="ECO:0007669"/>
    <property type="project" value="InterPro"/>
</dbReference>
<evidence type="ECO:0000256" key="5">
    <source>
        <dbReference type="ARBA" id="ARBA00022727"/>
    </source>
</evidence>
<evidence type="ECO:0000256" key="2">
    <source>
        <dbReference type="ARBA" id="ARBA00012980"/>
    </source>
</evidence>
<keyword evidence="4 11" id="KW-0808">Transferase</keyword>
<organism evidence="13 14">
    <name type="scientific">Methanooceanicella nereidis</name>
    <dbReference type="NCBI Taxonomy" id="2052831"/>
    <lineage>
        <taxon>Archaea</taxon>
        <taxon>Methanobacteriati</taxon>
        <taxon>Methanobacteriota</taxon>
        <taxon>Stenosarchaea group</taxon>
        <taxon>Methanomicrobia</taxon>
        <taxon>Methanocellales</taxon>
        <taxon>Methanocellaceae</taxon>
        <taxon>Methanooceanicella</taxon>
    </lineage>
</organism>
<evidence type="ECO:0000256" key="7">
    <source>
        <dbReference type="ARBA" id="ARBA00022777"/>
    </source>
</evidence>
<keyword evidence="7 11" id="KW-0418">Kinase</keyword>
<feature type="domain" description="Thymidylate kinase-like" evidence="12">
    <location>
        <begin position="12"/>
        <end position="194"/>
    </location>
</feature>
<dbReference type="HAMAP" id="MF_00165">
    <property type="entry name" value="Thymidylate_kinase"/>
    <property type="match status" value="1"/>
</dbReference>
<reference evidence="13 14" key="1">
    <citation type="submission" date="2017-11" db="EMBL/GenBank/DDBJ databases">
        <title>Isolation and Characterization of Family Methanocellaceae Species from Potential Methane Hydrate Area Offshore Southwestern Taiwan.</title>
        <authorList>
            <person name="Zhang W.-L."/>
            <person name="Chen W.-C."/>
            <person name="Lai M.-C."/>
            <person name="Chen S.-C."/>
        </authorList>
    </citation>
    <scope>NUCLEOTIDE SEQUENCE [LARGE SCALE GENOMIC DNA]</scope>
    <source>
        <strain evidence="13 14">CWC-04</strain>
    </source>
</reference>
<dbReference type="Gene3D" id="3.40.50.300">
    <property type="entry name" value="P-loop containing nucleotide triphosphate hydrolases"/>
    <property type="match status" value="1"/>
</dbReference>
<dbReference type="GO" id="GO:0006235">
    <property type="term" value="P:dTTP biosynthetic process"/>
    <property type="evidence" value="ECO:0007669"/>
    <property type="project" value="UniProtKB-UniRule"/>
</dbReference>
<comment type="catalytic activity">
    <reaction evidence="10 11">
        <text>dTMP + ATP = dTDP + ADP</text>
        <dbReference type="Rhea" id="RHEA:13517"/>
        <dbReference type="ChEBI" id="CHEBI:30616"/>
        <dbReference type="ChEBI" id="CHEBI:58369"/>
        <dbReference type="ChEBI" id="CHEBI:63528"/>
        <dbReference type="ChEBI" id="CHEBI:456216"/>
        <dbReference type="EC" id="2.7.4.9"/>
    </reaction>
</comment>
<dbReference type="InterPro" id="IPR027417">
    <property type="entry name" value="P-loop_NTPase"/>
</dbReference>
<evidence type="ECO:0000256" key="1">
    <source>
        <dbReference type="ARBA" id="ARBA00009776"/>
    </source>
</evidence>
<sequence>MTRSIRGYLISIEGIDGAGKSTQVKMLKEWLEKEGHNVAHLKEPTQGQYGKEIYRLAAEHMLPGPEEELRLFMLDRKEDVEKNILPALRSGDVVIMDRYYQSNMAYQGAKGLNPEKIREENEKFSPVPDLIIVLDIDPKNSISRIVNNRKSALDHFESENYLIKVREIFLKIGEKPNAAVIDASGKPDEVHGKIVDTIKNKLPELSP</sequence>
<protein>
    <recommendedName>
        <fullName evidence="3 11">Probable thymidylate kinase</fullName>
        <ecNumber evidence="2 11">2.7.4.9</ecNumber>
    </recommendedName>
    <alternativeName>
        <fullName evidence="9 11">dTMP kinase</fullName>
    </alternativeName>
</protein>
<dbReference type="EC" id="2.7.4.9" evidence="2 11"/>
<dbReference type="InterPro" id="IPR039430">
    <property type="entry name" value="Thymidylate_kin-like_dom"/>
</dbReference>
<accession>A0AAP2RFA1</accession>
<dbReference type="NCBIfam" id="TIGR00041">
    <property type="entry name" value="DTMP_kinase"/>
    <property type="match status" value="1"/>
</dbReference>
<name>A0AAP2RFA1_9EURY</name>
<keyword evidence="6 11" id="KW-0547">Nucleotide-binding</keyword>
<dbReference type="CDD" id="cd01672">
    <property type="entry name" value="TMPK"/>
    <property type="match status" value="1"/>
</dbReference>
<gene>
    <name evidence="11" type="primary">tmk</name>
    <name evidence="13" type="ORF">CUJ83_13445</name>
</gene>
<keyword evidence="5 11" id="KW-0545">Nucleotide biosynthesis</keyword>
<feature type="binding site" evidence="11">
    <location>
        <begin position="14"/>
        <end position="21"/>
    </location>
    <ligand>
        <name>ATP</name>
        <dbReference type="ChEBI" id="CHEBI:30616"/>
    </ligand>
</feature>
<evidence type="ECO:0000256" key="8">
    <source>
        <dbReference type="ARBA" id="ARBA00022840"/>
    </source>
</evidence>
<dbReference type="GO" id="GO:0005524">
    <property type="term" value="F:ATP binding"/>
    <property type="evidence" value="ECO:0007669"/>
    <property type="project" value="UniProtKB-UniRule"/>
</dbReference>
<dbReference type="PANTHER" id="PTHR10344:SF4">
    <property type="entry name" value="UMP-CMP KINASE 2, MITOCHONDRIAL"/>
    <property type="match status" value="1"/>
</dbReference>
<dbReference type="Pfam" id="PF02223">
    <property type="entry name" value="Thymidylate_kin"/>
    <property type="match status" value="1"/>
</dbReference>
<dbReference type="GO" id="GO:0004798">
    <property type="term" value="F:dTMP kinase activity"/>
    <property type="evidence" value="ECO:0007669"/>
    <property type="project" value="UniProtKB-UniRule"/>
</dbReference>
<dbReference type="InterPro" id="IPR018095">
    <property type="entry name" value="Thymidylate_kin_CS"/>
</dbReference>
<evidence type="ECO:0000259" key="12">
    <source>
        <dbReference type="Pfam" id="PF02223"/>
    </source>
</evidence>
<dbReference type="GO" id="GO:0005737">
    <property type="term" value="C:cytoplasm"/>
    <property type="evidence" value="ECO:0007669"/>
    <property type="project" value="TreeGrafter"/>
</dbReference>
<evidence type="ECO:0000256" key="11">
    <source>
        <dbReference type="HAMAP-Rule" id="MF_00165"/>
    </source>
</evidence>
<dbReference type="AlphaFoldDB" id="A0AAP2RFA1"/>
<dbReference type="SUPFAM" id="SSF52540">
    <property type="entry name" value="P-loop containing nucleoside triphosphate hydrolases"/>
    <property type="match status" value="1"/>
</dbReference>
<dbReference type="RefSeq" id="WP_230742864.1">
    <property type="nucleotide sequence ID" value="NZ_PGCK01000012.1"/>
</dbReference>
<evidence type="ECO:0000256" key="4">
    <source>
        <dbReference type="ARBA" id="ARBA00022679"/>
    </source>
</evidence>
<evidence type="ECO:0000313" key="13">
    <source>
        <dbReference type="EMBL" id="MCD1296002.1"/>
    </source>
</evidence>
<keyword evidence="14" id="KW-1185">Reference proteome</keyword>
<comment type="caution">
    <text evidence="13">The sequence shown here is derived from an EMBL/GenBank/DDBJ whole genome shotgun (WGS) entry which is preliminary data.</text>
</comment>
<comment type="similarity">
    <text evidence="1 11">Belongs to the thymidylate kinase family.</text>
</comment>
<evidence type="ECO:0000256" key="9">
    <source>
        <dbReference type="ARBA" id="ARBA00029962"/>
    </source>
</evidence>
<dbReference type="Proteomes" id="UP001320159">
    <property type="component" value="Unassembled WGS sequence"/>
</dbReference>
<evidence type="ECO:0000256" key="3">
    <source>
        <dbReference type="ARBA" id="ARBA00013355"/>
    </source>
</evidence>
<dbReference type="InterPro" id="IPR018094">
    <property type="entry name" value="Thymidylate_kinase"/>
</dbReference>
<dbReference type="EMBL" id="PGCK01000012">
    <property type="protein sequence ID" value="MCD1296002.1"/>
    <property type="molecule type" value="Genomic_DNA"/>
</dbReference>
<dbReference type="GO" id="GO:0006227">
    <property type="term" value="P:dUDP biosynthetic process"/>
    <property type="evidence" value="ECO:0007669"/>
    <property type="project" value="TreeGrafter"/>
</dbReference>